<gene>
    <name evidence="3" type="ORF">EHS25_001209</name>
</gene>
<feature type="region of interest" description="Disordered" evidence="1">
    <location>
        <begin position="1181"/>
        <end position="1531"/>
    </location>
</feature>
<feature type="region of interest" description="Disordered" evidence="1">
    <location>
        <begin position="485"/>
        <end position="513"/>
    </location>
</feature>
<feature type="compositionally biased region" description="Pro residues" evidence="1">
    <location>
        <begin position="1997"/>
        <end position="2008"/>
    </location>
</feature>
<feature type="compositionally biased region" description="Basic and acidic residues" evidence="1">
    <location>
        <begin position="1116"/>
        <end position="1142"/>
    </location>
</feature>
<feature type="compositionally biased region" description="Pro residues" evidence="1">
    <location>
        <begin position="14"/>
        <end position="36"/>
    </location>
</feature>
<feature type="domain" description="Xylose isomerase-like TIM barrel" evidence="2">
    <location>
        <begin position="1610"/>
        <end position="1873"/>
    </location>
</feature>
<feature type="compositionally biased region" description="Basic residues" evidence="1">
    <location>
        <begin position="504"/>
        <end position="513"/>
    </location>
</feature>
<feature type="compositionally biased region" description="Low complexity" evidence="1">
    <location>
        <begin position="138"/>
        <end position="147"/>
    </location>
</feature>
<accession>A0A427YHS0</accession>
<feature type="compositionally biased region" description="Polar residues" evidence="1">
    <location>
        <begin position="1234"/>
        <end position="1245"/>
    </location>
</feature>
<dbReference type="Gene3D" id="3.20.20.150">
    <property type="entry name" value="Divalent-metal-dependent TIM barrel enzymes"/>
    <property type="match status" value="1"/>
</dbReference>
<feature type="region of interest" description="Disordered" evidence="1">
    <location>
        <begin position="791"/>
        <end position="1026"/>
    </location>
</feature>
<feature type="compositionally biased region" description="Polar residues" evidence="1">
    <location>
        <begin position="1189"/>
        <end position="1201"/>
    </location>
</feature>
<feature type="compositionally biased region" description="Low complexity" evidence="1">
    <location>
        <begin position="341"/>
        <end position="351"/>
    </location>
</feature>
<feature type="compositionally biased region" description="Polar residues" evidence="1">
    <location>
        <begin position="1069"/>
        <end position="1100"/>
    </location>
</feature>
<feature type="compositionally biased region" description="Low complexity" evidence="1">
    <location>
        <begin position="881"/>
        <end position="894"/>
    </location>
</feature>
<proteinExistence type="predicted"/>
<dbReference type="PANTHER" id="PTHR21445">
    <property type="entry name" value="ENDONUCLEASE IV ENDODEOXYRIBONUCLEASE IV"/>
    <property type="match status" value="1"/>
</dbReference>
<feature type="region of interest" description="Disordered" evidence="1">
    <location>
        <begin position="1931"/>
        <end position="2008"/>
    </location>
</feature>
<feature type="compositionally biased region" description="Low complexity" evidence="1">
    <location>
        <begin position="661"/>
        <end position="675"/>
    </location>
</feature>
<name>A0A427YHS0_9TREE</name>
<dbReference type="GO" id="GO:0005739">
    <property type="term" value="C:mitochondrion"/>
    <property type="evidence" value="ECO:0007669"/>
    <property type="project" value="TreeGrafter"/>
</dbReference>
<feature type="compositionally biased region" description="Low complexity" evidence="1">
    <location>
        <begin position="37"/>
        <end position="59"/>
    </location>
</feature>
<dbReference type="OrthoDB" id="7663182at2759"/>
<evidence type="ECO:0000313" key="4">
    <source>
        <dbReference type="Proteomes" id="UP000279259"/>
    </source>
</evidence>
<evidence type="ECO:0000259" key="2">
    <source>
        <dbReference type="Pfam" id="PF01261"/>
    </source>
</evidence>
<feature type="compositionally biased region" description="Basic residues" evidence="1">
    <location>
        <begin position="820"/>
        <end position="829"/>
    </location>
</feature>
<feature type="compositionally biased region" description="Low complexity" evidence="1">
    <location>
        <begin position="115"/>
        <end position="130"/>
    </location>
</feature>
<feature type="compositionally biased region" description="Pro residues" evidence="1">
    <location>
        <begin position="895"/>
        <end position="904"/>
    </location>
</feature>
<dbReference type="GO" id="GO:0005634">
    <property type="term" value="C:nucleus"/>
    <property type="evidence" value="ECO:0007669"/>
    <property type="project" value="TreeGrafter"/>
</dbReference>
<feature type="compositionally biased region" description="Low complexity" evidence="1">
    <location>
        <begin position="1445"/>
        <end position="1461"/>
    </location>
</feature>
<feature type="compositionally biased region" description="Basic residues" evidence="1">
    <location>
        <begin position="651"/>
        <end position="660"/>
    </location>
</feature>
<feature type="compositionally biased region" description="Polar residues" evidence="1">
    <location>
        <begin position="1488"/>
        <end position="1503"/>
    </location>
</feature>
<dbReference type="InterPro" id="IPR001719">
    <property type="entry name" value="AP_endonuc_2"/>
</dbReference>
<dbReference type="GO" id="GO:0003906">
    <property type="term" value="F:DNA-(apurinic or apyrimidinic site) endonuclease activity"/>
    <property type="evidence" value="ECO:0007669"/>
    <property type="project" value="TreeGrafter"/>
</dbReference>
<dbReference type="EMBL" id="RSCD01000010">
    <property type="protein sequence ID" value="RSH90604.1"/>
    <property type="molecule type" value="Genomic_DNA"/>
</dbReference>
<keyword evidence="4" id="KW-1185">Reference proteome</keyword>
<feature type="region of interest" description="Disordered" evidence="1">
    <location>
        <begin position="1051"/>
        <end position="1147"/>
    </location>
</feature>
<dbReference type="InterPro" id="IPR013022">
    <property type="entry name" value="Xyl_isomerase-like_TIM-brl"/>
</dbReference>
<feature type="compositionally biased region" description="Low complexity" evidence="1">
    <location>
        <begin position="1970"/>
        <end position="1996"/>
    </location>
</feature>
<dbReference type="SUPFAM" id="SSF51658">
    <property type="entry name" value="Xylose isomerase-like"/>
    <property type="match status" value="1"/>
</dbReference>
<feature type="compositionally biased region" description="Low complexity" evidence="1">
    <location>
        <begin position="960"/>
        <end position="972"/>
    </location>
</feature>
<reference evidence="3 4" key="1">
    <citation type="submission" date="2018-11" db="EMBL/GenBank/DDBJ databases">
        <title>Genome sequence of Saitozyma podzolica DSM 27192.</title>
        <authorList>
            <person name="Aliyu H."/>
            <person name="Gorte O."/>
            <person name="Ochsenreither K."/>
        </authorList>
    </citation>
    <scope>NUCLEOTIDE SEQUENCE [LARGE SCALE GENOMIC DNA]</scope>
    <source>
        <strain evidence="3 4">DSM 27192</strain>
    </source>
</reference>
<dbReference type="PROSITE" id="PS51432">
    <property type="entry name" value="AP_NUCLEASE_F2_4"/>
    <property type="match status" value="1"/>
</dbReference>
<feature type="compositionally biased region" description="Polar residues" evidence="1">
    <location>
        <begin position="905"/>
        <end position="924"/>
    </location>
</feature>
<feature type="compositionally biased region" description="Low complexity" evidence="1">
    <location>
        <begin position="91"/>
        <end position="107"/>
    </location>
</feature>
<dbReference type="GO" id="GO:0008270">
    <property type="term" value="F:zinc ion binding"/>
    <property type="evidence" value="ECO:0007669"/>
    <property type="project" value="InterPro"/>
</dbReference>
<feature type="compositionally biased region" description="Basic residues" evidence="1">
    <location>
        <begin position="453"/>
        <end position="468"/>
    </location>
</feature>
<dbReference type="InterPro" id="IPR036237">
    <property type="entry name" value="Xyl_isomerase-like_sf"/>
</dbReference>
<comment type="caution">
    <text evidence="3">The sequence shown here is derived from an EMBL/GenBank/DDBJ whole genome shotgun (WGS) entry which is preliminary data.</text>
</comment>
<feature type="compositionally biased region" description="Pro residues" evidence="1">
    <location>
        <begin position="174"/>
        <end position="184"/>
    </location>
</feature>
<dbReference type="GO" id="GO:0003677">
    <property type="term" value="F:DNA binding"/>
    <property type="evidence" value="ECO:0007669"/>
    <property type="project" value="InterPro"/>
</dbReference>
<evidence type="ECO:0000313" key="3">
    <source>
        <dbReference type="EMBL" id="RSH90604.1"/>
    </source>
</evidence>
<dbReference type="STRING" id="1890683.A0A427YHS0"/>
<feature type="compositionally biased region" description="Low complexity" evidence="1">
    <location>
        <begin position="794"/>
        <end position="818"/>
    </location>
</feature>
<dbReference type="Proteomes" id="UP000279259">
    <property type="component" value="Unassembled WGS sequence"/>
</dbReference>
<feature type="compositionally biased region" description="Basic and acidic residues" evidence="1">
    <location>
        <begin position="485"/>
        <end position="503"/>
    </location>
</feature>
<protein>
    <recommendedName>
        <fullName evidence="2">Xylose isomerase-like TIM barrel domain-containing protein</fullName>
    </recommendedName>
</protein>
<feature type="region of interest" description="Disordered" evidence="1">
    <location>
        <begin position="1"/>
        <end position="66"/>
    </location>
</feature>
<feature type="compositionally biased region" description="Polar residues" evidence="1">
    <location>
        <begin position="997"/>
        <end position="1009"/>
    </location>
</feature>
<feature type="compositionally biased region" description="Polar residues" evidence="1">
    <location>
        <begin position="1288"/>
        <end position="1300"/>
    </location>
</feature>
<feature type="compositionally biased region" description="Polar residues" evidence="1">
    <location>
        <begin position="613"/>
        <end position="623"/>
    </location>
</feature>
<feature type="compositionally biased region" description="Basic and acidic residues" evidence="1">
    <location>
        <begin position="239"/>
        <end position="338"/>
    </location>
</feature>
<organism evidence="3 4">
    <name type="scientific">Saitozyma podzolica</name>
    <dbReference type="NCBI Taxonomy" id="1890683"/>
    <lineage>
        <taxon>Eukaryota</taxon>
        <taxon>Fungi</taxon>
        <taxon>Dikarya</taxon>
        <taxon>Basidiomycota</taxon>
        <taxon>Agaricomycotina</taxon>
        <taxon>Tremellomycetes</taxon>
        <taxon>Tremellales</taxon>
        <taxon>Trimorphomycetaceae</taxon>
        <taxon>Saitozyma</taxon>
    </lineage>
</organism>
<feature type="compositionally biased region" description="Basic and acidic residues" evidence="1">
    <location>
        <begin position="1263"/>
        <end position="1278"/>
    </location>
</feature>
<dbReference type="SMART" id="SM00518">
    <property type="entry name" value="AP2Ec"/>
    <property type="match status" value="1"/>
</dbReference>
<evidence type="ECO:0000256" key="1">
    <source>
        <dbReference type="SAM" id="MobiDB-lite"/>
    </source>
</evidence>
<feature type="region of interest" description="Disordered" evidence="1">
    <location>
        <begin position="79"/>
        <end position="374"/>
    </location>
</feature>
<dbReference type="GO" id="GO:0008081">
    <property type="term" value="F:phosphoric diester hydrolase activity"/>
    <property type="evidence" value="ECO:0007669"/>
    <property type="project" value="TreeGrafter"/>
</dbReference>
<dbReference type="NCBIfam" id="TIGR00587">
    <property type="entry name" value="nfo"/>
    <property type="match status" value="1"/>
</dbReference>
<feature type="compositionally biased region" description="Low complexity" evidence="1">
    <location>
        <begin position="1315"/>
        <end position="1334"/>
    </location>
</feature>
<feature type="compositionally biased region" description="Polar residues" evidence="1">
    <location>
        <begin position="697"/>
        <end position="720"/>
    </location>
</feature>
<dbReference type="PANTHER" id="PTHR21445:SF0">
    <property type="entry name" value="APURINIC-APYRIMIDINIC ENDONUCLEASE"/>
    <property type="match status" value="1"/>
</dbReference>
<feature type="compositionally biased region" description="Basic and acidic residues" evidence="1">
    <location>
        <begin position="352"/>
        <end position="366"/>
    </location>
</feature>
<feature type="region of interest" description="Disordered" evidence="1">
    <location>
        <begin position="429"/>
        <end position="468"/>
    </location>
</feature>
<feature type="region of interest" description="Disordered" evidence="1">
    <location>
        <begin position="543"/>
        <end position="750"/>
    </location>
</feature>
<feature type="compositionally biased region" description="Polar residues" evidence="1">
    <location>
        <begin position="1424"/>
        <end position="1434"/>
    </location>
</feature>
<sequence>MEALFLHGLLPDSWGPPPPAPARQPPAQQAPPPRPLIPRLRAPVHPPARASPAARAMTPPAVPTRGRFEVEEEFLPVYVPRPSPGDSCSRASSAIPSSPLSPIAPVVAPRPPAPRRAAPRSAVPQLAVPRPAAPPAPNVVAPRPLAVHAALPVRPIPSRPIPSITANVRRAPPLYVPSRPPQPPGFGVSNRPVAGPSRPGLLYSEEVLNQKLLDEERQRHRPIPRLADRIPGYQGGWRGRSDIPPDTERRDRADRADRAESDERQRQQQREQQRCEQEERRERLRRDEEAQREQQARQQGERREQLRRQQDERREMLRREEIEGREAARREAQRREEEQAQAEAQTQTQAQERPEAEAQARARPEAEQAGEVQVQVQEVREAAQDLAMGHTDSSVPLAAAANLFTEASAETASARLMTDAIATFHAEEHGPRLAGGDTLRDGPSVASREAAAKKAKKKEREKKKKRERWTHIRFMRDRLLSEEARSVGDENREKNGEEVSDRTRRLRARRSRRASFSPILARHEDRLDTAVTPIASIGVQHDENDRQGAAHAASAVHDKAPDGIQGSLTDQHGLLRSPFTVPSHASVETSPTPSTPPPVISRKRIPSRPNRIFSLTASESSIVPSPAATPHPVSPDSSPTPSTPPPIVRPKVIRSRRKRIPSPSASESSLVPSAATNDPPVTRRRYEVSPDSDAPEASTSAARGTSITRDCAVSANTLNVPDTGPSATPSPPSAEDVTTPAGNTNGVESTGVLRSIGVQASPHAWPFPPLILVVTHKPAVAADQAVASLPVKASPPHSGVQSSSSSSSPSSQTPATVPRTNKKDRRRRRREDVDRPIELPAAKKVKVAHVPLESKEPRRRRRSNNPVRHISGDTSTPLQLPSDASSSAAADVSPGDPPALPVSSPPATQATDSDLASTRPSLSISLAAPDHRSSANVASSPAIGPPPSSSSKKRTRDSSGDSSQQSPVVSDPVAKKRKKSTSSPTEGASGRKRKPSSHQLQLSSTNSQHVLPPPTAAPVTVTAGPSSSFEDLAKALTVAAAATDSLAAALGSVPSAGRPEPKKRAVCQSAKSTQTRDVPQALPSSARATESITPTPTSLFGRSCTPGPGPSTQASRDARGSRESPDARDVHRHKSPEGRGGYDETANGTAWVNVDEFGCFFDPSEDEAAVDTTDRLARIKDSNGALSLGPSTSSPFPSPNLSMVPETPESRTSLSPPPSLVHPAPSLNEEDSRSAGTSNRVSHTVNARDVRAATGKGRGKGKSKSDDEAKSNSEVDRKSKGKGKAAAVSTQATASFSSSVDHPAVAAVPGPSRRATPSLASSCSSASTSQPSIARRGPTWKTQSSPPSSPLPEPGSCDAATTQSTHAPSVVEDEIDELDSSPPPEEKDDDDSPGSPTSVALAKGRKTTGRKKEPRPPVDPASPSLEQHQASPSLASADLEDDYRTPTPSRRPTSTQDPPSRLLFPPVPTSALAKVKQSDQLRRGPLHLTSSPVYYSSASTRSPVSACDTSDPFAHPSLPISHSARQPNIPDPSIPDSSSFEPILDLRFLIPSSVKTTEGKDRRGQILDVPMSEVLSLTSSALPPIGSHVTSRGSKTKVLERALSLESPDAMSFHIHCPRRMVRGPLRESDTQDLRRALEAAEQQVPNLRRHTFPHASNCHNLALPKPDVAVDDNSRRELKLWQQSMDALEHEMNTTVELGISHLVIHGGIGGSNDRESVRRRVASNLDDLLDRVPGLTLVLENLTCCRTQPAVVGSSIEELGAIRSLCRNRRRVKFCLDICHVHAMGSDLSTVPGVRRFQQRVIDVLGAENVVCMHISDCATPCGEKKHSHVAVGRGVIGDDSIRAIVRDPRFTHVGFVTETPPRCPDRKNIKLERIELRRCREELQYLRLIVALPDREWYAYRDEIRIDRERRWDNISQAYRTWWRSTMDGKAGMPIPRSPSVQVGPRTPIPGRKQRKTNRPQPPTPTPSTRVSPRTSRTASATSVPSPSIVLSPSPRPSPNPALAP</sequence>
<dbReference type="GO" id="GO:0006284">
    <property type="term" value="P:base-excision repair"/>
    <property type="evidence" value="ECO:0007669"/>
    <property type="project" value="TreeGrafter"/>
</dbReference>
<dbReference type="Pfam" id="PF01261">
    <property type="entry name" value="AP_endonuc_2"/>
    <property type="match status" value="1"/>
</dbReference>